<accession>A0ABV3ZKT1</accession>
<evidence type="ECO:0000259" key="2">
    <source>
        <dbReference type="PROSITE" id="PS50110"/>
    </source>
</evidence>
<protein>
    <submittedName>
        <fullName evidence="4">LytTR family DNA-binding domain-containing protein</fullName>
    </submittedName>
</protein>
<dbReference type="EMBL" id="JAULBC010000007">
    <property type="protein sequence ID" value="MEX6689744.1"/>
    <property type="molecule type" value="Genomic_DNA"/>
</dbReference>
<evidence type="ECO:0000259" key="3">
    <source>
        <dbReference type="PROSITE" id="PS50930"/>
    </source>
</evidence>
<dbReference type="Pfam" id="PF04397">
    <property type="entry name" value="LytTR"/>
    <property type="match status" value="1"/>
</dbReference>
<dbReference type="InterPro" id="IPR011006">
    <property type="entry name" value="CheY-like_superfamily"/>
</dbReference>
<dbReference type="Gene3D" id="3.40.50.2300">
    <property type="match status" value="1"/>
</dbReference>
<evidence type="ECO:0000313" key="4">
    <source>
        <dbReference type="EMBL" id="MEX6689744.1"/>
    </source>
</evidence>
<keyword evidence="5" id="KW-1185">Reference proteome</keyword>
<gene>
    <name evidence="4" type="ORF">QTN47_19720</name>
</gene>
<dbReference type="SUPFAM" id="SSF52172">
    <property type="entry name" value="CheY-like"/>
    <property type="match status" value="1"/>
</dbReference>
<evidence type="ECO:0000256" key="1">
    <source>
        <dbReference type="PROSITE-ProRule" id="PRU00169"/>
    </source>
</evidence>
<proteinExistence type="predicted"/>
<keyword evidence="1" id="KW-0597">Phosphoprotein</keyword>
<feature type="domain" description="Response regulatory" evidence="2">
    <location>
        <begin position="2"/>
        <end position="113"/>
    </location>
</feature>
<name>A0ABV3ZKT1_9BACT</name>
<evidence type="ECO:0000313" key="5">
    <source>
        <dbReference type="Proteomes" id="UP001560573"/>
    </source>
</evidence>
<dbReference type="Pfam" id="PF00072">
    <property type="entry name" value="Response_reg"/>
    <property type="match status" value="1"/>
</dbReference>
<dbReference type="GO" id="GO:0003677">
    <property type="term" value="F:DNA binding"/>
    <property type="evidence" value="ECO:0007669"/>
    <property type="project" value="UniProtKB-KW"/>
</dbReference>
<dbReference type="PANTHER" id="PTHR37299:SF1">
    <property type="entry name" value="STAGE 0 SPORULATION PROTEIN A HOMOLOG"/>
    <property type="match status" value="1"/>
</dbReference>
<dbReference type="InterPro" id="IPR007492">
    <property type="entry name" value="LytTR_DNA-bd_dom"/>
</dbReference>
<feature type="domain" description="HTH LytTR-type" evidence="3">
    <location>
        <begin position="142"/>
        <end position="227"/>
    </location>
</feature>
<dbReference type="PANTHER" id="PTHR37299">
    <property type="entry name" value="TRANSCRIPTIONAL REGULATOR-RELATED"/>
    <property type="match status" value="1"/>
</dbReference>
<organism evidence="4 5">
    <name type="scientific">Danxiaibacter flavus</name>
    <dbReference type="NCBI Taxonomy" id="3049108"/>
    <lineage>
        <taxon>Bacteria</taxon>
        <taxon>Pseudomonadati</taxon>
        <taxon>Bacteroidota</taxon>
        <taxon>Chitinophagia</taxon>
        <taxon>Chitinophagales</taxon>
        <taxon>Chitinophagaceae</taxon>
        <taxon>Danxiaibacter</taxon>
    </lineage>
</organism>
<keyword evidence="4" id="KW-0238">DNA-binding</keyword>
<dbReference type="InterPro" id="IPR001789">
    <property type="entry name" value="Sig_transdc_resp-reg_receiver"/>
</dbReference>
<dbReference type="RefSeq" id="WP_369331152.1">
    <property type="nucleotide sequence ID" value="NZ_JAULBC010000007.1"/>
</dbReference>
<sequence>MKCVVIDDEPLALQLVQNYIGKTEGLELVAKFTDTVEAGDFLEKNPVDLLFLDVQMPDENGLQFFSRLENKPMVIFTTAYSQFAVEGFNLDAIDYLLKPFDYARFEKAVNKAKDFSLYRQNKENSEGFLFVKYNYQWTKIYYKDIELIEALDDYIKIYVEPKPILVHMSMKAVSEKLPESKFIRAHRSYIVPVDKIKSWNKNTINIGNKVIPISYTYQKQVTELLQKKLD</sequence>
<comment type="caution">
    <text evidence="4">The sequence shown here is derived from an EMBL/GenBank/DDBJ whole genome shotgun (WGS) entry which is preliminary data.</text>
</comment>
<dbReference type="Gene3D" id="2.40.50.1020">
    <property type="entry name" value="LytTr DNA-binding domain"/>
    <property type="match status" value="1"/>
</dbReference>
<feature type="modified residue" description="4-aspartylphosphate" evidence="1">
    <location>
        <position position="53"/>
    </location>
</feature>
<dbReference type="Proteomes" id="UP001560573">
    <property type="component" value="Unassembled WGS sequence"/>
</dbReference>
<dbReference type="SMART" id="SM00448">
    <property type="entry name" value="REC"/>
    <property type="match status" value="1"/>
</dbReference>
<reference evidence="4 5" key="1">
    <citation type="submission" date="2023-07" db="EMBL/GenBank/DDBJ databases">
        <authorList>
            <person name="Lian W.-H."/>
        </authorList>
    </citation>
    <scope>NUCLEOTIDE SEQUENCE [LARGE SCALE GENOMIC DNA]</scope>
    <source>
        <strain evidence="4 5">SYSU DXS3180</strain>
    </source>
</reference>
<dbReference type="SMART" id="SM00850">
    <property type="entry name" value="LytTR"/>
    <property type="match status" value="1"/>
</dbReference>
<dbReference type="PROSITE" id="PS50930">
    <property type="entry name" value="HTH_LYTTR"/>
    <property type="match status" value="1"/>
</dbReference>
<dbReference type="PROSITE" id="PS50110">
    <property type="entry name" value="RESPONSE_REGULATORY"/>
    <property type="match status" value="1"/>
</dbReference>
<dbReference type="InterPro" id="IPR046947">
    <property type="entry name" value="LytR-like"/>
</dbReference>